<dbReference type="RefSeq" id="WP_030134688.1">
    <property type="nucleotide sequence ID" value="NZ_LK021340.1"/>
</dbReference>
<sequence length="435" mass="47941">MSTAAASFEDEVRPIDRLDMLFDEIGELTGQRNAIDGRLVEIIAEIDGRGTPDGNSLWGHTGCRSIEALVAWKAGVSARRAATMVAVAHRIDEMPRCTRGLREGRVSLDQIGVIAERAGAGCDDHYANLVQVATVTQLRTAVKQEPRPDAKPREPKRSFSSYDQDGYTTYKIRLPKLEAAKFDAALASHKDALVADWKRDRYAQDGRDVPQVEVNEGAALPADPTAPFPDTVDAFISLIEAGWDTDVERRPHGQHTTVVVHLNADKGVAALHLGPALTDGERQLLLCDATCEVWLERHGRPIGAGRTTRTISRRLRRALEHRDHTCVVPGCGATRGLHAHHLIHWEHGGATELDNLVLLCPWHHRMHHKGEITITGPAEALVVTDDEGRQLVSASLARPPTRARPPVAPCRGPLGEKAQWWWYTPYEPPPTADER</sequence>
<accession>A0AAV2WQ06</accession>
<dbReference type="SMART" id="SM00507">
    <property type="entry name" value="HNHc"/>
    <property type="match status" value="1"/>
</dbReference>
<dbReference type="Pfam" id="PF02720">
    <property type="entry name" value="DUF222"/>
    <property type="match status" value="1"/>
</dbReference>
<dbReference type="Pfam" id="PF01844">
    <property type="entry name" value="HNH"/>
    <property type="match status" value="1"/>
</dbReference>
<evidence type="ECO:0000256" key="1">
    <source>
        <dbReference type="ARBA" id="ARBA00023450"/>
    </source>
</evidence>
<name>A0AAV2WQ06_MYCNE</name>
<dbReference type="InterPro" id="IPR003870">
    <property type="entry name" value="DUF222"/>
</dbReference>
<keyword evidence="4" id="KW-0540">Nuclease</keyword>
<evidence type="ECO:0000313" key="4">
    <source>
        <dbReference type="EMBL" id="CDQ46320.1"/>
    </source>
</evidence>
<dbReference type="CDD" id="cd00085">
    <property type="entry name" value="HNHc"/>
    <property type="match status" value="1"/>
</dbReference>
<dbReference type="InterPro" id="IPR002711">
    <property type="entry name" value="HNH"/>
</dbReference>
<dbReference type="GO" id="GO:0004519">
    <property type="term" value="F:endonuclease activity"/>
    <property type="evidence" value="ECO:0007669"/>
    <property type="project" value="UniProtKB-KW"/>
</dbReference>
<keyword evidence="4" id="KW-0255">Endonuclease</keyword>
<feature type="domain" description="HNH nuclease" evidence="3">
    <location>
        <begin position="314"/>
        <end position="365"/>
    </location>
</feature>
<dbReference type="AlphaFoldDB" id="A0AAV2WQ06"/>
<gene>
    <name evidence="4" type="ORF">BN1047_04227</name>
</gene>
<organism evidence="4 5">
    <name type="scientific">Mycolicibacterium neoaurum</name>
    <name type="common">Mycobacterium neoaurum</name>
    <dbReference type="NCBI Taxonomy" id="1795"/>
    <lineage>
        <taxon>Bacteria</taxon>
        <taxon>Bacillati</taxon>
        <taxon>Actinomycetota</taxon>
        <taxon>Actinomycetes</taxon>
        <taxon>Mycobacteriales</taxon>
        <taxon>Mycobacteriaceae</taxon>
        <taxon>Mycolicibacterium</taxon>
    </lineage>
</organism>
<feature type="compositionally biased region" description="Basic and acidic residues" evidence="2">
    <location>
        <begin position="142"/>
        <end position="157"/>
    </location>
</feature>
<reference evidence="4" key="1">
    <citation type="submission" date="2014-05" db="EMBL/GenBank/DDBJ databases">
        <authorList>
            <person name="Urmite Genomes"/>
        </authorList>
    </citation>
    <scope>NUCLEOTIDE SEQUENCE</scope>
    <source>
        <strain evidence="4">DSM 44074</strain>
    </source>
</reference>
<dbReference type="Proteomes" id="UP000028864">
    <property type="component" value="Unassembled WGS sequence"/>
</dbReference>
<dbReference type="GO" id="GO:0003676">
    <property type="term" value="F:nucleic acid binding"/>
    <property type="evidence" value="ECO:0007669"/>
    <property type="project" value="InterPro"/>
</dbReference>
<dbReference type="EMBL" id="LK021340">
    <property type="protein sequence ID" value="CDQ46320.1"/>
    <property type="molecule type" value="Genomic_DNA"/>
</dbReference>
<comment type="similarity">
    <text evidence="1">Belongs to the Rv1128c/1148c/1588c/1702c/1945/3466 family.</text>
</comment>
<feature type="region of interest" description="Disordered" evidence="2">
    <location>
        <begin position="141"/>
        <end position="162"/>
    </location>
</feature>
<evidence type="ECO:0000256" key="2">
    <source>
        <dbReference type="SAM" id="MobiDB-lite"/>
    </source>
</evidence>
<dbReference type="Gene3D" id="1.10.30.50">
    <property type="match status" value="1"/>
</dbReference>
<dbReference type="InterPro" id="IPR003615">
    <property type="entry name" value="HNH_nuc"/>
</dbReference>
<reference evidence="4" key="2">
    <citation type="submission" date="2015-09" db="EMBL/GenBank/DDBJ databases">
        <title>Draft genome sequence of Mycobacterium neoaurum DSM 44074.</title>
        <authorList>
            <person name="Croce O."/>
            <person name="Robert C."/>
            <person name="Raoult D."/>
            <person name="Drancourt M."/>
        </authorList>
    </citation>
    <scope>NUCLEOTIDE SEQUENCE</scope>
    <source>
        <strain evidence="4">DSM 44074</strain>
    </source>
</reference>
<dbReference type="GO" id="GO:0008270">
    <property type="term" value="F:zinc ion binding"/>
    <property type="evidence" value="ECO:0007669"/>
    <property type="project" value="InterPro"/>
</dbReference>
<proteinExistence type="inferred from homology"/>
<evidence type="ECO:0000313" key="5">
    <source>
        <dbReference type="Proteomes" id="UP000028864"/>
    </source>
</evidence>
<keyword evidence="4" id="KW-0378">Hydrolase</keyword>
<evidence type="ECO:0000259" key="3">
    <source>
        <dbReference type="SMART" id="SM00507"/>
    </source>
</evidence>
<protein>
    <submittedName>
        <fullName evidence="4">HNH endonuclease domain-containing protein</fullName>
    </submittedName>
</protein>